<dbReference type="EMBL" id="UINC01182730">
    <property type="protein sequence ID" value="SVD93106.1"/>
    <property type="molecule type" value="Genomic_DNA"/>
</dbReference>
<gene>
    <name evidence="2" type="ORF">METZ01_LOCUS445960</name>
</gene>
<dbReference type="Gene3D" id="3.90.960.10">
    <property type="entry name" value="YbaK/aminoacyl-tRNA synthetase-associated domain"/>
    <property type="match status" value="1"/>
</dbReference>
<reference evidence="2" key="1">
    <citation type="submission" date="2018-05" db="EMBL/GenBank/DDBJ databases">
        <authorList>
            <person name="Lanie J.A."/>
            <person name="Ng W.-L."/>
            <person name="Kazmierczak K.M."/>
            <person name="Andrzejewski T.M."/>
            <person name="Davidsen T.M."/>
            <person name="Wayne K.J."/>
            <person name="Tettelin H."/>
            <person name="Glass J.I."/>
            <person name="Rusch D."/>
            <person name="Podicherti R."/>
            <person name="Tsui H.-C.T."/>
            <person name="Winkler M.E."/>
        </authorList>
    </citation>
    <scope>NUCLEOTIDE SEQUENCE</scope>
</reference>
<sequence length="94" mass="10064">TRRIDVNHVIKPLMNTGRVSFAKPEETAQLTGMMIGGVTVLALPPELPIYIDPGLMDLDYIILGGGSRSIKIKVSPKILQALPNAIVVEGLTGE</sequence>
<dbReference type="InterPro" id="IPR036754">
    <property type="entry name" value="YbaK/aa-tRNA-synt-asso_dom_sf"/>
</dbReference>
<feature type="non-terminal residue" evidence="2">
    <location>
        <position position="1"/>
    </location>
</feature>
<evidence type="ECO:0000313" key="2">
    <source>
        <dbReference type="EMBL" id="SVD93106.1"/>
    </source>
</evidence>
<protein>
    <recommendedName>
        <fullName evidence="1">YbaK/aminoacyl-tRNA synthetase-associated domain-containing protein</fullName>
    </recommendedName>
</protein>
<evidence type="ECO:0000259" key="1">
    <source>
        <dbReference type="Pfam" id="PF04073"/>
    </source>
</evidence>
<dbReference type="Pfam" id="PF04073">
    <property type="entry name" value="tRNA_edit"/>
    <property type="match status" value="1"/>
</dbReference>
<feature type="domain" description="YbaK/aminoacyl-tRNA synthetase-associated" evidence="1">
    <location>
        <begin position="8"/>
        <end position="80"/>
    </location>
</feature>
<organism evidence="2">
    <name type="scientific">marine metagenome</name>
    <dbReference type="NCBI Taxonomy" id="408172"/>
    <lineage>
        <taxon>unclassified sequences</taxon>
        <taxon>metagenomes</taxon>
        <taxon>ecological metagenomes</taxon>
    </lineage>
</organism>
<dbReference type="GO" id="GO:0002161">
    <property type="term" value="F:aminoacyl-tRNA deacylase activity"/>
    <property type="evidence" value="ECO:0007669"/>
    <property type="project" value="InterPro"/>
</dbReference>
<dbReference type="InterPro" id="IPR007214">
    <property type="entry name" value="YbaK/aa-tRNA-synth-assoc-dom"/>
</dbReference>
<proteinExistence type="predicted"/>
<dbReference type="SUPFAM" id="SSF55826">
    <property type="entry name" value="YbaK/ProRS associated domain"/>
    <property type="match status" value="1"/>
</dbReference>
<dbReference type="AlphaFoldDB" id="A0A382ZC60"/>
<accession>A0A382ZC60</accession>
<name>A0A382ZC60_9ZZZZ</name>